<gene>
    <name evidence="2" type="ORF">CDV31_003248</name>
</gene>
<evidence type="ECO:0000256" key="1">
    <source>
        <dbReference type="SAM" id="MobiDB-lite"/>
    </source>
</evidence>
<accession>A0A428UU89</accession>
<feature type="region of interest" description="Disordered" evidence="1">
    <location>
        <begin position="129"/>
        <end position="154"/>
    </location>
</feature>
<sequence>MSQVTSSQSDEKALAPVTDRPLDGETFTNCHGYIIAGWSCSWALKDIKIGSKTLDDKNRRTEADDASYLCRNINPTSVSICERCGAGFGAGTEALDKDGKVIATIQIGSDYYWKYSEEYQARNHKLKGNFRLSGSSYDEEPEPRQEERDGRGSG</sequence>
<organism evidence="2 3">
    <name type="scientific">Fusarium ambrosium</name>
    <dbReference type="NCBI Taxonomy" id="131363"/>
    <lineage>
        <taxon>Eukaryota</taxon>
        <taxon>Fungi</taxon>
        <taxon>Dikarya</taxon>
        <taxon>Ascomycota</taxon>
        <taxon>Pezizomycotina</taxon>
        <taxon>Sordariomycetes</taxon>
        <taxon>Hypocreomycetidae</taxon>
        <taxon>Hypocreales</taxon>
        <taxon>Nectriaceae</taxon>
        <taxon>Fusarium</taxon>
        <taxon>Fusarium solani species complex</taxon>
    </lineage>
</organism>
<dbReference type="AlphaFoldDB" id="A0A428UU89"/>
<evidence type="ECO:0000313" key="3">
    <source>
        <dbReference type="Proteomes" id="UP000288429"/>
    </source>
</evidence>
<keyword evidence="3" id="KW-1185">Reference proteome</keyword>
<dbReference type="EMBL" id="NIZV01000028">
    <property type="protein sequence ID" value="RSM17822.1"/>
    <property type="molecule type" value="Genomic_DNA"/>
</dbReference>
<proteinExistence type="predicted"/>
<protein>
    <submittedName>
        <fullName evidence="2">Uncharacterized protein</fullName>
    </submittedName>
</protein>
<comment type="caution">
    <text evidence="2">The sequence shown here is derived from an EMBL/GenBank/DDBJ whole genome shotgun (WGS) entry which is preliminary data.</text>
</comment>
<evidence type="ECO:0000313" key="2">
    <source>
        <dbReference type="EMBL" id="RSM17822.1"/>
    </source>
</evidence>
<name>A0A428UU89_9HYPO</name>
<feature type="compositionally biased region" description="Basic and acidic residues" evidence="1">
    <location>
        <begin position="142"/>
        <end position="154"/>
    </location>
</feature>
<dbReference type="Proteomes" id="UP000288429">
    <property type="component" value="Unassembled WGS sequence"/>
</dbReference>
<reference evidence="2 3" key="1">
    <citation type="submission" date="2017-06" db="EMBL/GenBank/DDBJ databases">
        <title>Cmopartive genomic analysis of Ambrosia Fusariam Clade fungi.</title>
        <authorList>
            <person name="Stajich J.E."/>
            <person name="Carrillo J."/>
            <person name="Kijimoto T."/>
            <person name="Eskalen A."/>
            <person name="O'Donnell K."/>
            <person name="Kasson M."/>
        </authorList>
    </citation>
    <scope>NUCLEOTIDE SEQUENCE [LARGE SCALE GENOMIC DNA]</scope>
    <source>
        <strain evidence="2 3">NRRL 20438</strain>
    </source>
</reference>